<protein>
    <recommendedName>
        <fullName evidence="4">PPM-type phosphatase domain-containing protein</fullName>
    </recommendedName>
</protein>
<dbReference type="PANTHER" id="PTHR43156:SF2">
    <property type="entry name" value="STAGE II SPORULATION PROTEIN E"/>
    <property type="match status" value="1"/>
</dbReference>
<feature type="transmembrane region" description="Helical" evidence="3">
    <location>
        <begin position="12"/>
        <end position="32"/>
    </location>
</feature>
<feature type="transmembrane region" description="Helical" evidence="3">
    <location>
        <begin position="237"/>
        <end position="259"/>
    </location>
</feature>
<accession>A0A532UU36</accession>
<dbReference type="Proteomes" id="UP000319619">
    <property type="component" value="Unassembled WGS sequence"/>
</dbReference>
<dbReference type="Gene3D" id="3.60.40.10">
    <property type="entry name" value="PPM-type phosphatase domain"/>
    <property type="match status" value="1"/>
</dbReference>
<dbReference type="GO" id="GO:0016791">
    <property type="term" value="F:phosphatase activity"/>
    <property type="evidence" value="ECO:0007669"/>
    <property type="project" value="TreeGrafter"/>
</dbReference>
<dbReference type="InterPro" id="IPR036457">
    <property type="entry name" value="PPM-type-like_dom_sf"/>
</dbReference>
<keyword evidence="3" id="KW-0812">Transmembrane</keyword>
<evidence type="ECO:0000256" key="1">
    <source>
        <dbReference type="ARBA" id="ARBA00022801"/>
    </source>
</evidence>
<dbReference type="Pfam" id="PF13492">
    <property type="entry name" value="GAF_3"/>
    <property type="match status" value="1"/>
</dbReference>
<feature type="transmembrane region" description="Helical" evidence="3">
    <location>
        <begin position="170"/>
        <end position="194"/>
    </location>
</feature>
<name>A0A532UU36_UNCL8</name>
<feature type="transmembrane region" description="Helical" evidence="3">
    <location>
        <begin position="137"/>
        <end position="158"/>
    </location>
</feature>
<feature type="coiled-coil region" evidence="2">
    <location>
        <begin position="585"/>
        <end position="614"/>
    </location>
</feature>
<dbReference type="InterPro" id="IPR001932">
    <property type="entry name" value="PPM-type_phosphatase-like_dom"/>
</dbReference>
<sequence length="843" mass="94366">MNKLKLLYPKLLKGFIFVLGTALFLYLLANYAREGTKVVKYYQSGSIESAVSVSEDSVLVFIRVDPADFVSPNLPIVGDTLTSVNDSAATIQSRNEYFIAPRDAGDTFPVVYIHNGKSFSTTMAADQPDFLTFSSVLILQIIRTILALSFLAVGFWAFLKRPDSAGIRALTMFCYGMAAFFTFMVSALSGRFALFDIPLQQTFNMIFSMLGFFFSAFWLNLQLLFPQPKKIIKEWPISTYLLCYVPSIIVLIVAILQLANIGISVFTMISLQITIGFTILGFSHSRATDAIQKRQAALVLWGSGIGLVSLFFLLIFAGILFTAWFQASRWTALIVTVFFLPLLFSPLSFAYAFGRYRLLEVEGKIKRGTRYISTTVTLLAVFVGVTYLIGEILLRQFGIMDRTPTFMIALGLALGFTPAWRRMQNVMERRFYPERHHLRTMARDFLHKVIAVPDRDTLWRRLEVRLKESLGVERIYPVVASTDQTKFHYHRDGVQDVTPFQMGQELMQKLQTSNRPLLVDEAVASGKIALSVESYSWLTARKIALLLPLIVQSQIRGFLGLEFSEGKEDYAPEDLQILGSLASQVALASENIRLLEENIDKKRMEEELQLARRIQERFLPQEIPPTPGLKIAAQSLFCLEVAGDYYDVIGMPDGRTVLAVGDVSGKGAGAALLMANLQASLRTAIAAELDLSSLVGRINNLIFQNTPQEQYITFFVAVFDPHKRSLVYVNAGHNWPVLVKEDGSSQELNVGGLILGALQDMPYEQAEIKMDSGDLVLMFTDGISEAMNADEEEFGEDRILEYVIQQRQQPTDSILTGLEETAKSFSGDVPWTDDLTMLLICVE</sequence>
<dbReference type="PROSITE" id="PS51746">
    <property type="entry name" value="PPM_2"/>
    <property type="match status" value="1"/>
</dbReference>
<dbReference type="AlphaFoldDB" id="A0A532UU36"/>
<feature type="domain" description="PPM-type phosphatase" evidence="4">
    <location>
        <begin position="645"/>
        <end position="842"/>
    </location>
</feature>
<dbReference type="InterPro" id="IPR003018">
    <property type="entry name" value="GAF"/>
</dbReference>
<dbReference type="Gene3D" id="3.30.450.40">
    <property type="match status" value="1"/>
</dbReference>
<keyword evidence="3" id="KW-0472">Membrane</keyword>
<evidence type="ECO:0000259" key="4">
    <source>
        <dbReference type="PROSITE" id="PS51746"/>
    </source>
</evidence>
<feature type="transmembrane region" description="Helical" evidence="3">
    <location>
        <begin position="206"/>
        <end position="225"/>
    </location>
</feature>
<evidence type="ECO:0000256" key="2">
    <source>
        <dbReference type="SAM" id="Coils"/>
    </source>
</evidence>
<evidence type="ECO:0000256" key="3">
    <source>
        <dbReference type="SAM" id="Phobius"/>
    </source>
</evidence>
<dbReference type="SUPFAM" id="SSF81606">
    <property type="entry name" value="PP2C-like"/>
    <property type="match status" value="1"/>
</dbReference>
<dbReference type="InterPro" id="IPR052016">
    <property type="entry name" value="Bact_Sigma-Reg"/>
</dbReference>
<dbReference type="Pfam" id="PF07228">
    <property type="entry name" value="SpoIIE"/>
    <property type="match status" value="1"/>
</dbReference>
<organism evidence="5 6">
    <name type="scientific">candidate division LCP-89 bacterium B3_LCP</name>
    <dbReference type="NCBI Taxonomy" id="2012998"/>
    <lineage>
        <taxon>Bacteria</taxon>
        <taxon>Pseudomonadati</taxon>
        <taxon>Bacteria division LCP-89</taxon>
    </lineage>
</organism>
<feature type="transmembrane region" description="Helical" evidence="3">
    <location>
        <begin position="371"/>
        <end position="390"/>
    </location>
</feature>
<keyword evidence="3" id="KW-1133">Transmembrane helix</keyword>
<keyword evidence="1" id="KW-0378">Hydrolase</keyword>
<proteinExistence type="predicted"/>
<evidence type="ECO:0000313" key="6">
    <source>
        <dbReference type="Proteomes" id="UP000319619"/>
    </source>
</evidence>
<dbReference type="EMBL" id="NJBN01000010">
    <property type="protein sequence ID" value="TKJ38453.1"/>
    <property type="molecule type" value="Genomic_DNA"/>
</dbReference>
<comment type="caution">
    <text evidence="5">The sequence shown here is derived from an EMBL/GenBank/DDBJ whole genome shotgun (WGS) entry which is preliminary data.</text>
</comment>
<dbReference type="SMART" id="SM00331">
    <property type="entry name" value="PP2C_SIG"/>
    <property type="match status" value="1"/>
</dbReference>
<keyword evidence="2" id="KW-0175">Coiled coil</keyword>
<feature type="transmembrane region" description="Helical" evidence="3">
    <location>
        <begin position="330"/>
        <end position="351"/>
    </location>
</feature>
<gene>
    <name evidence="5" type="ORF">CEE37_13120</name>
</gene>
<evidence type="ECO:0000313" key="5">
    <source>
        <dbReference type="EMBL" id="TKJ38453.1"/>
    </source>
</evidence>
<dbReference type="PANTHER" id="PTHR43156">
    <property type="entry name" value="STAGE II SPORULATION PROTEIN E-RELATED"/>
    <property type="match status" value="1"/>
</dbReference>
<dbReference type="InterPro" id="IPR029016">
    <property type="entry name" value="GAF-like_dom_sf"/>
</dbReference>
<dbReference type="SUPFAM" id="SSF55781">
    <property type="entry name" value="GAF domain-like"/>
    <property type="match status" value="1"/>
</dbReference>
<feature type="transmembrane region" description="Helical" evidence="3">
    <location>
        <begin position="265"/>
        <end position="284"/>
    </location>
</feature>
<feature type="transmembrane region" description="Helical" evidence="3">
    <location>
        <begin position="296"/>
        <end position="324"/>
    </location>
</feature>
<reference evidence="5 6" key="1">
    <citation type="submission" date="2017-06" db="EMBL/GenBank/DDBJ databases">
        <title>Novel microbial phyla capable of carbon fixation and sulfur reduction in deep-sea sediments.</title>
        <authorList>
            <person name="Huang J."/>
            <person name="Baker B."/>
            <person name="Wang Y."/>
        </authorList>
    </citation>
    <scope>NUCLEOTIDE SEQUENCE [LARGE SCALE GENOMIC DNA]</scope>
    <source>
        <strain evidence="5">B3_LCP</strain>
    </source>
</reference>